<dbReference type="EMBL" id="NIDN02000176">
    <property type="protein sequence ID" value="RLL94955.1"/>
    <property type="molecule type" value="Genomic_DNA"/>
</dbReference>
<feature type="region of interest" description="Disordered" evidence="1">
    <location>
        <begin position="480"/>
        <end position="502"/>
    </location>
</feature>
<feature type="region of interest" description="Disordered" evidence="1">
    <location>
        <begin position="295"/>
        <end position="315"/>
    </location>
</feature>
<comment type="caution">
    <text evidence="2">The sequence shown here is derived from an EMBL/GenBank/DDBJ whole genome shotgun (WGS) entry which is preliminary data.</text>
</comment>
<sequence>MCLCQGILDMRHEPLRFDSSSDRLLPSELDFDTPEETPAWKPCPIPLMKAGMTKGRVLSSNAFQEVCFRPRFAPKKNGIWCKMKLRPSVSVSASSTSASVTEVTKARSTRSTIALPSRKSSFKNVDFWSFADMLGLSLVNITYSAALRVEVPTLARYEKALVLDATPGSQESEMSDESGEVNHSSFVRTLQGKLGRTSTRRPLGYKPVGQESDITNEFIHESVLDRNLAKWPCTALKGRRIFHDGQSFYHVALLGASDRDFGVNTGIRNQWLEKIKEQLQKAGYASRLRDLPAIDEEEEVREDSEQPVGNAKVDADKSPAANTLFAAHPLASKNTPLAAPKKGIKPLKSAPSSSRKGKEAVRAVTTTSSAVHKHRAKSDSLDATPSKKARHSFHGVELSWPVDKKRWSDIAYLETVLKDLNKFRGLVTNRLSELKPIAVDSDSDFWGKEPLPAGGAKLDNDAEVNNLVLIRVHMKSKSKSSIKEAEPIHQGPVGHNDPTAINQATRSKDPIKDHQMEMKDKMANLTGESEVRRELALHVAKFGDHVHEALAVLPDEVTRRRWTRLWATMRDRIKTQANLETAQIAMANLRCSPADTASRPSTPASIDDLRFQLQVVADAEAIMTQEASATIERIWDLRPLWVQLGKTVWPKGKDNQETIGIRYDYDGEVTPDDGIYHKFQIQPNAGKIPSTFKTWRDKNGGTHKVMATAFVKTDFTKDDVKLLQHLQSLVPPAVNSP</sequence>
<evidence type="ECO:0000256" key="1">
    <source>
        <dbReference type="SAM" id="MobiDB-lite"/>
    </source>
</evidence>
<proteinExistence type="predicted"/>
<name>A0A3R7JD91_9EURO</name>
<organism evidence="2 3">
    <name type="scientific">Aspergillus turcosus</name>
    <dbReference type="NCBI Taxonomy" id="1245748"/>
    <lineage>
        <taxon>Eukaryota</taxon>
        <taxon>Fungi</taxon>
        <taxon>Dikarya</taxon>
        <taxon>Ascomycota</taxon>
        <taxon>Pezizomycotina</taxon>
        <taxon>Eurotiomycetes</taxon>
        <taxon>Eurotiomycetidae</taxon>
        <taxon>Eurotiales</taxon>
        <taxon>Aspergillaceae</taxon>
        <taxon>Aspergillus</taxon>
        <taxon>Aspergillus subgen. Fumigati</taxon>
    </lineage>
</organism>
<dbReference type="OrthoDB" id="2787676at2759"/>
<feature type="region of interest" description="Disordered" evidence="1">
    <location>
        <begin position="327"/>
        <end position="388"/>
    </location>
</feature>
<accession>A0A3R7JD91</accession>
<dbReference type="Proteomes" id="UP000215289">
    <property type="component" value="Unassembled WGS sequence"/>
</dbReference>
<evidence type="ECO:0000313" key="3">
    <source>
        <dbReference type="Proteomes" id="UP000215289"/>
    </source>
</evidence>
<evidence type="ECO:0000313" key="2">
    <source>
        <dbReference type="EMBL" id="RLL94955.1"/>
    </source>
</evidence>
<gene>
    <name evidence="2" type="ORF">CFD26_103780</name>
</gene>
<keyword evidence="3" id="KW-1185">Reference proteome</keyword>
<dbReference type="AlphaFoldDB" id="A0A3R7JD91"/>
<reference evidence="2 3" key="1">
    <citation type="submission" date="2018-08" db="EMBL/GenBank/DDBJ databases">
        <title>Draft genome sequences of two Aspergillus turcosus clinical strains isolated from bronchoalveolar lavage fluid: one azole-susceptible and the other azole-resistant.</title>
        <authorList>
            <person name="Parent-Michaud M."/>
            <person name="Dufresne P.J."/>
            <person name="Fournier E."/>
            <person name="Martineau C."/>
            <person name="Moreira S."/>
            <person name="Perkins V."/>
            <person name="De Repentigny L."/>
            <person name="Dufresne S.F."/>
        </authorList>
    </citation>
    <scope>NUCLEOTIDE SEQUENCE [LARGE SCALE GENOMIC DNA]</scope>
    <source>
        <strain evidence="2">HMR AF 1038</strain>
    </source>
</reference>
<protein>
    <submittedName>
        <fullName evidence="2">Uncharacterized protein</fullName>
    </submittedName>
</protein>